<dbReference type="Proteomes" id="UP000536604">
    <property type="component" value="Unassembled WGS sequence"/>
</dbReference>
<sequence length="330" mass="37635">MTARKAMTPREQDACLRRIGTALLATAPQGWLKLRLVYSGLVDSEAIHVDALMEHGRGVGCVPPFSVLGELRDLRAGMFAERTGTWYTAYYEMERPARYRVRYDHESEPYFDEPRGEDSYLLDLEHFPRDREHIPDWLLERLDGGRVPEPASRWSALATSRPSRKARIAPGEMDPEEVMDTIQEIAARTTAAVRGEWREVVVEHRALVGVAASKVRVLREEGEEWDLLLPEVAHLFRRLRTGMYHQGKGTWYTFRLTVKESREIGVHYDLSNPPEFDVEPDPRSFYRDAMYFPRSADHLPDWLLDKLSAAQRIMRGTGPGRSGADPGASG</sequence>
<name>A0A841IVV3_9ACTN</name>
<dbReference type="SUPFAM" id="SSF160424">
    <property type="entry name" value="BH3703-like"/>
    <property type="match status" value="2"/>
</dbReference>
<dbReference type="RefSeq" id="WP_184291919.1">
    <property type="nucleotide sequence ID" value="NZ_JACHJO010000007.1"/>
</dbReference>
<evidence type="ECO:0000313" key="1">
    <source>
        <dbReference type="EMBL" id="MBB6120655.1"/>
    </source>
</evidence>
<reference evidence="1 2" key="1">
    <citation type="submission" date="2020-08" db="EMBL/GenBank/DDBJ databases">
        <title>Genomic Encyclopedia of Type Strains, Phase III (KMG-III): the genomes of soil and plant-associated and newly described type strains.</title>
        <authorList>
            <person name="Whitman W."/>
        </authorList>
    </citation>
    <scope>NUCLEOTIDE SEQUENCE [LARGE SCALE GENOMIC DNA]</scope>
    <source>
        <strain evidence="1 2">CECT 8712</strain>
    </source>
</reference>
<proteinExistence type="predicted"/>
<accession>A0A841IVV3</accession>
<evidence type="ECO:0000313" key="2">
    <source>
        <dbReference type="Proteomes" id="UP000536604"/>
    </source>
</evidence>
<comment type="caution">
    <text evidence="1">The sequence shown here is derived from an EMBL/GenBank/DDBJ whole genome shotgun (WGS) entry which is preliminary data.</text>
</comment>
<dbReference type="InterPro" id="IPR036170">
    <property type="entry name" value="YezG-like_sf"/>
</dbReference>
<keyword evidence="2" id="KW-1185">Reference proteome</keyword>
<gene>
    <name evidence="1" type="ORF">FHS13_002612</name>
</gene>
<dbReference type="AlphaFoldDB" id="A0A841IVV3"/>
<protein>
    <submittedName>
        <fullName evidence="1">Uncharacterized protein</fullName>
    </submittedName>
</protein>
<dbReference type="EMBL" id="JACHJO010000007">
    <property type="protein sequence ID" value="MBB6120655.1"/>
    <property type="molecule type" value="Genomic_DNA"/>
</dbReference>
<organism evidence="1 2">
    <name type="scientific">Nocardiopsis algeriensis</name>
    <dbReference type="NCBI Taxonomy" id="1478215"/>
    <lineage>
        <taxon>Bacteria</taxon>
        <taxon>Bacillati</taxon>
        <taxon>Actinomycetota</taxon>
        <taxon>Actinomycetes</taxon>
        <taxon>Streptosporangiales</taxon>
        <taxon>Nocardiopsidaceae</taxon>
        <taxon>Nocardiopsis</taxon>
    </lineage>
</organism>